<sequence length="737" mass="83600">MRVPSTANMANNLPVDMELKKAFQEMQMKMILTTQQLKVSDAQIETLKRNIQHSKLVDKELSALPEHTKVYEGIGRMFVLAPISDARITLEKKVKAAEEKIKTIEVMSVMGKRRNLKAQGMSQMTVEQDQVQDKETSLEIETDAGCIFEVESAVGDQNEFGGDVTSEKDNRTHIRNEDLNENRATNIDYYEGQSGSCKATERRSRRLNASVQVLPATREWQRNLQGVDQGDVIGENTETAKENSVDLTGRVVSAVSTAMQGFMKEVSGTMQSIENVLQGLVARAQSPSCGNTPAGESRDSVIETRRRNREVHSTRTRMSQDSVGKADDSMSSSDGSDVEVEGYSSGISRSSLNMGQATIFRAARSHGVRLPAFTGKESWNVWINRFIAIADRQHRTEEQKLDDLLPRLQGQAGDFVFSQLPRRTLGNFRALVNELNNHYRIVETTKTYARQFSRRKQKPGELAEEYAAELKQLYDKAHPNRDTRTRREDLLRRFLDGLYDDRARFQVEYVKEPNDIDEAVYHVVNFMQTKTRPNVHESLQDRTFKKMTRRTTSQGVESDIDDDYELVEEDEYKTGEHVYRVPVKNDGVKKIQNTVKGGPITLKRRKEDMTESEKSSENKSQDKEILQQIVDKIKKIEDGLKRIQQNNMSTLLRKGGRQQIQSYQKRNEGNGYNLNCFSCGEQGHFARDCPFKHMKLYTDGPRPNLQIGDPTLQGKSVTNPTDCNSDALNEIGLASRA</sequence>
<feature type="region of interest" description="Disordered" evidence="5">
    <location>
        <begin position="601"/>
        <end position="623"/>
    </location>
</feature>
<evidence type="ECO:0000259" key="6">
    <source>
        <dbReference type="PROSITE" id="PS50158"/>
    </source>
</evidence>
<evidence type="ECO:0000256" key="2">
    <source>
        <dbReference type="ARBA" id="ARBA00011695"/>
    </source>
</evidence>
<evidence type="ECO:0000313" key="8">
    <source>
        <dbReference type="Proteomes" id="UP001195483"/>
    </source>
</evidence>
<comment type="subunit">
    <text evidence="2">Heterohexamer of two PFD-alpha type and four PFD-beta type subunits.</text>
</comment>
<keyword evidence="4" id="KW-0863">Zinc-finger</keyword>
<evidence type="ECO:0000256" key="4">
    <source>
        <dbReference type="PROSITE-ProRule" id="PRU00047"/>
    </source>
</evidence>
<proteinExistence type="inferred from homology"/>
<feature type="region of interest" description="Disordered" evidence="5">
    <location>
        <begin position="287"/>
        <end position="342"/>
    </location>
</feature>
<dbReference type="InterPro" id="IPR001878">
    <property type="entry name" value="Znf_CCHC"/>
</dbReference>
<dbReference type="PANTHER" id="PTHR20903:SF0">
    <property type="entry name" value="PREFOLDIN SUBUNIT 1"/>
    <property type="match status" value="1"/>
</dbReference>
<feature type="compositionally biased region" description="Basic and acidic residues" evidence="5">
    <location>
        <begin position="296"/>
        <end position="313"/>
    </location>
</feature>
<reference evidence="7" key="2">
    <citation type="journal article" date="2021" name="Genome Biol. Evol.">
        <title>Developing a high-quality reference genome for a parasitic bivalve with doubly uniparental inheritance (Bivalvia: Unionida).</title>
        <authorList>
            <person name="Smith C.H."/>
        </authorList>
    </citation>
    <scope>NUCLEOTIDE SEQUENCE</scope>
    <source>
        <strain evidence="7">CHS0354</strain>
        <tissue evidence="7">Mantle</tissue>
    </source>
</reference>
<feature type="domain" description="CCHC-type" evidence="6">
    <location>
        <begin position="676"/>
        <end position="690"/>
    </location>
</feature>
<dbReference type="SUPFAM" id="SSF46579">
    <property type="entry name" value="Prefoldin"/>
    <property type="match status" value="1"/>
</dbReference>
<keyword evidence="8" id="KW-1185">Reference proteome</keyword>
<keyword evidence="4" id="KW-0862">Zinc</keyword>
<dbReference type="Pfam" id="PF03732">
    <property type="entry name" value="Retrotrans_gag"/>
    <property type="match status" value="1"/>
</dbReference>
<dbReference type="InterPro" id="IPR005162">
    <property type="entry name" value="Retrotrans_gag_dom"/>
</dbReference>
<dbReference type="EMBL" id="JAEAOA010001954">
    <property type="protein sequence ID" value="KAK3579258.1"/>
    <property type="molecule type" value="Genomic_DNA"/>
</dbReference>
<reference evidence="7" key="1">
    <citation type="journal article" date="2021" name="Genome Biol. Evol.">
        <title>A High-Quality Reference Genome for a Parasitic Bivalve with Doubly Uniparental Inheritance (Bivalvia: Unionida).</title>
        <authorList>
            <person name="Smith C.H."/>
        </authorList>
    </citation>
    <scope>NUCLEOTIDE SEQUENCE</scope>
    <source>
        <strain evidence="7">CHS0354</strain>
    </source>
</reference>
<dbReference type="SUPFAM" id="SSF57756">
    <property type="entry name" value="Retrovirus zinc finger-like domains"/>
    <property type="match status" value="1"/>
</dbReference>
<gene>
    <name evidence="7" type="ORF">CHS0354_033335</name>
</gene>
<reference evidence="7" key="3">
    <citation type="submission" date="2023-05" db="EMBL/GenBank/DDBJ databases">
        <authorList>
            <person name="Smith C.H."/>
        </authorList>
    </citation>
    <scope>NUCLEOTIDE SEQUENCE</scope>
    <source>
        <strain evidence="7">CHS0354</strain>
        <tissue evidence="7">Mantle</tissue>
    </source>
</reference>
<accession>A0AAE0RTK3</accession>
<evidence type="ECO:0000256" key="5">
    <source>
        <dbReference type="SAM" id="MobiDB-lite"/>
    </source>
</evidence>
<dbReference type="GO" id="GO:0008270">
    <property type="term" value="F:zinc ion binding"/>
    <property type="evidence" value="ECO:0007669"/>
    <property type="project" value="UniProtKB-KW"/>
</dbReference>
<feature type="compositionally biased region" description="Basic and acidic residues" evidence="5">
    <location>
        <begin position="605"/>
        <end position="623"/>
    </location>
</feature>
<name>A0AAE0RTK3_9BIVA</name>
<organism evidence="7 8">
    <name type="scientific">Potamilus streckersoni</name>
    <dbReference type="NCBI Taxonomy" id="2493646"/>
    <lineage>
        <taxon>Eukaryota</taxon>
        <taxon>Metazoa</taxon>
        <taxon>Spiralia</taxon>
        <taxon>Lophotrochozoa</taxon>
        <taxon>Mollusca</taxon>
        <taxon>Bivalvia</taxon>
        <taxon>Autobranchia</taxon>
        <taxon>Heteroconchia</taxon>
        <taxon>Palaeoheterodonta</taxon>
        <taxon>Unionida</taxon>
        <taxon>Unionoidea</taxon>
        <taxon>Unionidae</taxon>
        <taxon>Ambleminae</taxon>
        <taxon>Lampsilini</taxon>
        <taxon>Potamilus</taxon>
    </lineage>
</organism>
<feature type="region of interest" description="Disordered" evidence="5">
    <location>
        <begin position="714"/>
        <end position="737"/>
    </location>
</feature>
<dbReference type="SMART" id="SM00343">
    <property type="entry name" value="ZnF_C2HC"/>
    <property type="match status" value="1"/>
</dbReference>
<dbReference type="GO" id="GO:0003676">
    <property type="term" value="F:nucleic acid binding"/>
    <property type="evidence" value="ECO:0007669"/>
    <property type="project" value="InterPro"/>
</dbReference>
<dbReference type="InterPro" id="IPR009053">
    <property type="entry name" value="Prefoldin"/>
</dbReference>
<keyword evidence="3" id="KW-0143">Chaperone</keyword>
<dbReference type="InterPro" id="IPR036875">
    <property type="entry name" value="Znf_CCHC_sf"/>
</dbReference>
<keyword evidence="4" id="KW-0479">Metal-binding</keyword>
<dbReference type="GO" id="GO:0005737">
    <property type="term" value="C:cytoplasm"/>
    <property type="evidence" value="ECO:0007669"/>
    <property type="project" value="TreeGrafter"/>
</dbReference>
<dbReference type="GO" id="GO:0044183">
    <property type="term" value="F:protein folding chaperone"/>
    <property type="evidence" value="ECO:0007669"/>
    <property type="project" value="TreeGrafter"/>
</dbReference>
<dbReference type="PANTHER" id="PTHR20903">
    <property type="entry name" value="PREFOLDIN SUBUNIT 1-RELATED"/>
    <property type="match status" value="1"/>
</dbReference>
<dbReference type="InterPro" id="IPR002777">
    <property type="entry name" value="PFD_beta-like"/>
</dbReference>
<comment type="caution">
    <text evidence="7">The sequence shown here is derived from an EMBL/GenBank/DDBJ whole genome shotgun (WGS) entry which is preliminary data.</text>
</comment>
<evidence type="ECO:0000256" key="3">
    <source>
        <dbReference type="ARBA" id="ARBA00023186"/>
    </source>
</evidence>
<protein>
    <recommendedName>
        <fullName evidence="6">CCHC-type domain-containing protein</fullName>
    </recommendedName>
</protein>
<evidence type="ECO:0000256" key="1">
    <source>
        <dbReference type="ARBA" id="ARBA00008045"/>
    </source>
</evidence>
<dbReference type="Gene3D" id="1.10.287.370">
    <property type="match status" value="1"/>
</dbReference>
<dbReference type="GO" id="GO:0016272">
    <property type="term" value="C:prefoldin complex"/>
    <property type="evidence" value="ECO:0007669"/>
    <property type="project" value="InterPro"/>
</dbReference>
<dbReference type="Pfam" id="PF01920">
    <property type="entry name" value="Prefoldin_2"/>
    <property type="match status" value="1"/>
</dbReference>
<dbReference type="Gene3D" id="4.10.60.10">
    <property type="entry name" value="Zinc finger, CCHC-type"/>
    <property type="match status" value="1"/>
</dbReference>
<dbReference type="PROSITE" id="PS50158">
    <property type="entry name" value="ZF_CCHC"/>
    <property type="match status" value="1"/>
</dbReference>
<evidence type="ECO:0000313" key="7">
    <source>
        <dbReference type="EMBL" id="KAK3579258.1"/>
    </source>
</evidence>
<dbReference type="Pfam" id="PF00098">
    <property type="entry name" value="zf-CCHC"/>
    <property type="match status" value="1"/>
</dbReference>
<comment type="similarity">
    <text evidence="1">Belongs to the prefoldin subunit beta family.</text>
</comment>
<feature type="compositionally biased region" description="Polar residues" evidence="5">
    <location>
        <begin position="714"/>
        <end position="727"/>
    </location>
</feature>
<dbReference type="Proteomes" id="UP001195483">
    <property type="component" value="Unassembled WGS sequence"/>
</dbReference>
<dbReference type="CDD" id="cd23164">
    <property type="entry name" value="Prefoldin_1"/>
    <property type="match status" value="1"/>
</dbReference>
<dbReference type="GO" id="GO:0051082">
    <property type="term" value="F:unfolded protein binding"/>
    <property type="evidence" value="ECO:0007669"/>
    <property type="project" value="InterPro"/>
</dbReference>
<dbReference type="AlphaFoldDB" id="A0AAE0RTK3"/>